<protein>
    <recommendedName>
        <fullName evidence="2">diguanylate cyclase</fullName>
        <ecNumber evidence="2">2.7.7.65</ecNumber>
    </recommendedName>
</protein>
<feature type="transmembrane region" description="Helical" evidence="4">
    <location>
        <begin position="68"/>
        <end position="85"/>
    </location>
</feature>
<dbReference type="GO" id="GO:0043709">
    <property type="term" value="P:cell adhesion involved in single-species biofilm formation"/>
    <property type="evidence" value="ECO:0007669"/>
    <property type="project" value="TreeGrafter"/>
</dbReference>
<proteinExistence type="predicted"/>
<evidence type="ECO:0000256" key="2">
    <source>
        <dbReference type="ARBA" id="ARBA00012528"/>
    </source>
</evidence>
<feature type="transmembrane region" description="Helical" evidence="4">
    <location>
        <begin position="91"/>
        <end position="110"/>
    </location>
</feature>
<dbReference type="SUPFAM" id="SSF55073">
    <property type="entry name" value="Nucleotide cyclase"/>
    <property type="match status" value="1"/>
</dbReference>
<dbReference type="GO" id="GO:0005886">
    <property type="term" value="C:plasma membrane"/>
    <property type="evidence" value="ECO:0007669"/>
    <property type="project" value="TreeGrafter"/>
</dbReference>
<feature type="transmembrane region" description="Helical" evidence="4">
    <location>
        <begin position="12"/>
        <end position="36"/>
    </location>
</feature>
<keyword evidence="4" id="KW-0812">Transmembrane</keyword>
<dbReference type="InterPro" id="IPR029787">
    <property type="entry name" value="Nucleotide_cyclase"/>
</dbReference>
<comment type="caution">
    <text evidence="6">The sequence shown here is derived from an EMBL/GenBank/DDBJ whole genome shotgun (WGS) entry which is preliminary data.</text>
</comment>
<evidence type="ECO:0000313" key="7">
    <source>
        <dbReference type="Proteomes" id="UP000004931"/>
    </source>
</evidence>
<evidence type="ECO:0000259" key="5">
    <source>
        <dbReference type="PROSITE" id="PS50887"/>
    </source>
</evidence>
<dbReference type="GO" id="GO:1902201">
    <property type="term" value="P:negative regulation of bacterial-type flagellum-dependent cell motility"/>
    <property type="evidence" value="ECO:0007669"/>
    <property type="project" value="TreeGrafter"/>
</dbReference>
<gene>
    <name evidence="6" type="ORF">GP2143_09695</name>
</gene>
<feature type="transmembrane region" description="Helical" evidence="4">
    <location>
        <begin position="42"/>
        <end position="61"/>
    </location>
</feature>
<dbReference type="eggNOG" id="COG3706">
    <property type="taxonomic scope" value="Bacteria"/>
</dbReference>
<dbReference type="Proteomes" id="UP000004931">
    <property type="component" value="Unassembled WGS sequence"/>
</dbReference>
<dbReference type="CDD" id="cd01949">
    <property type="entry name" value="GGDEF"/>
    <property type="match status" value="1"/>
</dbReference>
<feature type="transmembrane region" description="Helical" evidence="4">
    <location>
        <begin position="150"/>
        <end position="171"/>
    </location>
</feature>
<reference evidence="6 7" key="1">
    <citation type="journal article" date="2010" name="J. Bacteriol.">
        <title>Genome sequence of the oligotrophic marine Gammaproteobacterium HTCC2143, isolated from the Oregon Coast.</title>
        <authorList>
            <person name="Oh H.M."/>
            <person name="Kang I."/>
            <person name="Ferriera S."/>
            <person name="Giovannoni S.J."/>
            <person name="Cho J.C."/>
        </authorList>
    </citation>
    <scope>NUCLEOTIDE SEQUENCE [LARGE SCALE GENOMIC DNA]</scope>
    <source>
        <strain evidence="6 7">HTCC2143</strain>
    </source>
</reference>
<dbReference type="AlphaFoldDB" id="A0YFQ5"/>
<keyword evidence="4" id="KW-1133">Transmembrane helix</keyword>
<dbReference type="EMBL" id="AAVT01000008">
    <property type="protein sequence ID" value="EAW30469.1"/>
    <property type="molecule type" value="Genomic_DNA"/>
</dbReference>
<dbReference type="PANTHER" id="PTHR45138">
    <property type="entry name" value="REGULATORY COMPONENTS OF SENSORY TRANSDUCTION SYSTEM"/>
    <property type="match status" value="1"/>
</dbReference>
<dbReference type="PROSITE" id="PS50887">
    <property type="entry name" value="GGDEF"/>
    <property type="match status" value="1"/>
</dbReference>
<dbReference type="PANTHER" id="PTHR45138:SF9">
    <property type="entry name" value="DIGUANYLATE CYCLASE DGCM-RELATED"/>
    <property type="match status" value="1"/>
</dbReference>
<dbReference type="GO" id="GO:0052621">
    <property type="term" value="F:diguanylate cyclase activity"/>
    <property type="evidence" value="ECO:0007669"/>
    <property type="project" value="UniProtKB-EC"/>
</dbReference>
<evidence type="ECO:0000313" key="6">
    <source>
        <dbReference type="EMBL" id="EAW30469.1"/>
    </source>
</evidence>
<evidence type="ECO:0000256" key="4">
    <source>
        <dbReference type="SAM" id="Phobius"/>
    </source>
</evidence>
<dbReference type="OrthoDB" id="9812260at2"/>
<sequence>MDKPTLDPEDRHALVSNINLLFMLLVLAGVVVRWYALGRTSLPWPGIVFLLIFLGNAVYLSRLGSSDIAAGVLISTLTVALFVSGYNTGGFAGPIPIISPLIPIAAFLLLSLRAGFLSLMVVSLILLVLLTLHLSAKIPDNLSAETNLMVVRYVAVTLTVLITGLVASAFVNSHRKLLSKVGLSAHTDYLTGIANRRSVSLEFAKETARARRNGSWISTLMIDVDHFKRFNDINGHAEGDECLKRVANVLKNAVARPADLLGRYGGEEFIVVLIETDPLGAAKVAETLRAEVQAQNIPYEDGKSAVVTVSIGSFSSSDSGTQREDVLIKHADLALYKAKKAGRNRVVAQLPEG</sequence>
<dbReference type="STRING" id="247633.GP2143_09695"/>
<feature type="transmembrane region" description="Helical" evidence="4">
    <location>
        <begin position="117"/>
        <end position="138"/>
    </location>
</feature>
<accession>A0YFQ5</accession>
<evidence type="ECO:0000256" key="3">
    <source>
        <dbReference type="ARBA" id="ARBA00034247"/>
    </source>
</evidence>
<dbReference type="FunFam" id="3.30.70.270:FF:000001">
    <property type="entry name" value="Diguanylate cyclase domain protein"/>
    <property type="match status" value="1"/>
</dbReference>
<dbReference type="EC" id="2.7.7.65" evidence="2"/>
<name>A0YFQ5_9GAMM</name>
<keyword evidence="7" id="KW-1185">Reference proteome</keyword>
<comment type="catalytic activity">
    <reaction evidence="3">
        <text>2 GTP = 3',3'-c-di-GMP + 2 diphosphate</text>
        <dbReference type="Rhea" id="RHEA:24898"/>
        <dbReference type="ChEBI" id="CHEBI:33019"/>
        <dbReference type="ChEBI" id="CHEBI:37565"/>
        <dbReference type="ChEBI" id="CHEBI:58805"/>
        <dbReference type="EC" id="2.7.7.65"/>
    </reaction>
</comment>
<organism evidence="6 7">
    <name type="scientific">marine gamma proteobacterium HTCC2143</name>
    <dbReference type="NCBI Taxonomy" id="247633"/>
    <lineage>
        <taxon>Bacteria</taxon>
        <taxon>Pseudomonadati</taxon>
        <taxon>Pseudomonadota</taxon>
        <taxon>Gammaproteobacteria</taxon>
        <taxon>Cellvibrionales</taxon>
        <taxon>Spongiibacteraceae</taxon>
        <taxon>BD1-7 clade</taxon>
    </lineage>
</organism>
<dbReference type="SMART" id="SM00267">
    <property type="entry name" value="GGDEF"/>
    <property type="match status" value="1"/>
</dbReference>
<dbReference type="InterPro" id="IPR000160">
    <property type="entry name" value="GGDEF_dom"/>
</dbReference>
<dbReference type="InterPro" id="IPR050469">
    <property type="entry name" value="Diguanylate_Cyclase"/>
</dbReference>
<dbReference type="Pfam" id="PF00990">
    <property type="entry name" value="GGDEF"/>
    <property type="match status" value="1"/>
</dbReference>
<feature type="domain" description="GGDEF" evidence="5">
    <location>
        <begin position="215"/>
        <end position="351"/>
    </location>
</feature>
<dbReference type="InterPro" id="IPR043128">
    <property type="entry name" value="Rev_trsase/Diguanyl_cyclase"/>
</dbReference>
<comment type="cofactor">
    <cofactor evidence="1">
        <name>Mg(2+)</name>
        <dbReference type="ChEBI" id="CHEBI:18420"/>
    </cofactor>
</comment>
<dbReference type="NCBIfam" id="TIGR00254">
    <property type="entry name" value="GGDEF"/>
    <property type="match status" value="1"/>
</dbReference>
<keyword evidence="4" id="KW-0472">Membrane</keyword>
<dbReference type="Gene3D" id="3.30.70.270">
    <property type="match status" value="1"/>
</dbReference>
<evidence type="ECO:0000256" key="1">
    <source>
        <dbReference type="ARBA" id="ARBA00001946"/>
    </source>
</evidence>